<feature type="region of interest" description="Disordered" evidence="1">
    <location>
        <begin position="286"/>
        <end position="312"/>
    </location>
</feature>
<dbReference type="AlphaFoldDB" id="A0A8S4PXZ2"/>
<name>A0A8S4PXZ2_OWEFU</name>
<protein>
    <recommendedName>
        <fullName evidence="4">Band 7 domain-containing protein</fullName>
    </recommendedName>
</protein>
<keyword evidence="3" id="KW-1185">Reference proteome</keyword>
<dbReference type="Proteomes" id="UP000749559">
    <property type="component" value="Unassembled WGS sequence"/>
</dbReference>
<evidence type="ECO:0000313" key="2">
    <source>
        <dbReference type="EMBL" id="CAH1797641.1"/>
    </source>
</evidence>
<evidence type="ECO:0000256" key="1">
    <source>
        <dbReference type="SAM" id="MobiDB-lite"/>
    </source>
</evidence>
<sequence>MKYKTVREGEQAVVLNYLGEGRLLVGPARVFLFRERFHRLQRYTASQDEYLVIKFKSGHIKHKRGPCEMYCNILEHEHIQTFKCDKIDANHSIVVYKKLKDNSVERRIIEGPTVFMPEAEEWLHEFKWHGQDPDQIGRMIVGRNKFTQLTYKPDQFYYNVLGVRTIDDTMLTVKLMLFYELDDVIKMLDTTHDPISDMINAVCADVIAFAGKLTFEKFQKATQLLGDLETFTQLTQRASRIGYTISKVVYRGYGASDQLQIMQDDAIQSRTQLRLNAELQEQEHRLRDFQLKKEQERTKQKQDMENNKSAHRQKLEVLKQEHQMALKDREHTMQLNREDLKSRTKLESDKSQDEEDVKYLKDLHTLGVDMTTYLISTLPPTIHEEIRVTK</sequence>
<accession>A0A8S4PXZ2</accession>
<evidence type="ECO:0000313" key="3">
    <source>
        <dbReference type="Proteomes" id="UP000749559"/>
    </source>
</evidence>
<evidence type="ECO:0008006" key="4">
    <source>
        <dbReference type="Google" id="ProtNLM"/>
    </source>
</evidence>
<dbReference type="OrthoDB" id="10266334at2759"/>
<proteinExistence type="predicted"/>
<feature type="region of interest" description="Disordered" evidence="1">
    <location>
        <begin position="328"/>
        <end position="355"/>
    </location>
</feature>
<gene>
    <name evidence="2" type="ORF">OFUS_LOCUS21885</name>
</gene>
<comment type="caution">
    <text evidence="2">The sequence shown here is derived from an EMBL/GenBank/DDBJ whole genome shotgun (WGS) entry which is preliminary data.</text>
</comment>
<dbReference type="EMBL" id="CAIIXF020000010">
    <property type="protein sequence ID" value="CAH1797641.1"/>
    <property type="molecule type" value="Genomic_DNA"/>
</dbReference>
<organism evidence="2 3">
    <name type="scientific">Owenia fusiformis</name>
    <name type="common">Polychaete worm</name>
    <dbReference type="NCBI Taxonomy" id="6347"/>
    <lineage>
        <taxon>Eukaryota</taxon>
        <taxon>Metazoa</taxon>
        <taxon>Spiralia</taxon>
        <taxon>Lophotrochozoa</taxon>
        <taxon>Annelida</taxon>
        <taxon>Polychaeta</taxon>
        <taxon>Sedentaria</taxon>
        <taxon>Canalipalpata</taxon>
        <taxon>Sabellida</taxon>
        <taxon>Oweniida</taxon>
        <taxon>Oweniidae</taxon>
        <taxon>Owenia</taxon>
    </lineage>
</organism>
<reference evidence="2" key="1">
    <citation type="submission" date="2022-03" db="EMBL/GenBank/DDBJ databases">
        <authorList>
            <person name="Martin C."/>
        </authorList>
    </citation>
    <scope>NUCLEOTIDE SEQUENCE</scope>
</reference>